<accession>A0A9W7XF76</accession>
<sequence>MIEDWKIAIITVASVLGGILVAGLASELYLRLSSPSFEVKGKHCYVTGGSQGLGKAIAKDLARRGAHVTIVARRETLLKEALEEIKACALLPTKQQNFHYVVADLTNHQDSVRAIAEAVEKQGKPVENLFAVAGVSNPGMFIEQTEKDLTSVMDVNYKGTLFTVHEVTKRLVLGGIKDAHIVLVSSTLGFFGLIGYTGYCASKFAIRGFAEALRVELQMYQIHVHCYFPGTIFTPGYEMENLTKPQITKDIEGADEGMTPEQCSRGLFRGLGRGEFAIATDPITLLFRCGTRGVMPNNNFVLDSVVAVIAWVAFVPWRVFVDYTVKKHGDAIKNSKSNAECKSKAD</sequence>
<dbReference type="InterPro" id="IPR020904">
    <property type="entry name" value="Sc_DH/Rdtase_CS"/>
</dbReference>
<keyword evidence="13" id="KW-0812">Transmembrane</keyword>
<dbReference type="Proteomes" id="UP001145021">
    <property type="component" value="Unassembled WGS sequence"/>
</dbReference>
<dbReference type="Pfam" id="PF00106">
    <property type="entry name" value="adh_short"/>
    <property type="match status" value="1"/>
</dbReference>
<evidence type="ECO:0000256" key="10">
    <source>
        <dbReference type="ARBA" id="ARBA00026112"/>
    </source>
</evidence>
<keyword evidence="4" id="KW-0547">Nucleotide-binding</keyword>
<evidence type="ECO:0000256" key="13">
    <source>
        <dbReference type="SAM" id="Phobius"/>
    </source>
</evidence>
<evidence type="ECO:0000256" key="9">
    <source>
        <dbReference type="ARBA" id="ARBA00023098"/>
    </source>
</evidence>
<dbReference type="GO" id="GO:0005789">
    <property type="term" value="C:endoplasmic reticulum membrane"/>
    <property type="evidence" value="ECO:0007669"/>
    <property type="project" value="TreeGrafter"/>
</dbReference>
<keyword evidence="13" id="KW-1133">Transmembrane helix</keyword>
<organism evidence="15 16">
    <name type="scientific">Coemansia asiatica</name>
    <dbReference type="NCBI Taxonomy" id="1052880"/>
    <lineage>
        <taxon>Eukaryota</taxon>
        <taxon>Fungi</taxon>
        <taxon>Fungi incertae sedis</taxon>
        <taxon>Zoopagomycota</taxon>
        <taxon>Kickxellomycotina</taxon>
        <taxon>Kickxellomycetes</taxon>
        <taxon>Kickxellales</taxon>
        <taxon>Kickxellaceae</taxon>
        <taxon>Coemansia</taxon>
    </lineage>
</organism>
<comment type="subcellular location">
    <subcellularLocation>
        <location evidence="1">Endoplasmic reticulum</location>
    </subcellularLocation>
</comment>
<comment type="pathway">
    <text evidence="2">Lipid metabolism; sphingolipid metabolism.</text>
</comment>
<keyword evidence="7" id="KW-0746">Sphingolipid metabolism</keyword>
<evidence type="ECO:0000256" key="6">
    <source>
        <dbReference type="ARBA" id="ARBA00022857"/>
    </source>
</evidence>
<dbReference type="EMBL" id="JANBOH010000279">
    <property type="protein sequence ID" value="KAJ1643222.1"/>
    <property type="molecule type" value="Genomic_DNA"/>
</dbReference>
<dbReference type="AlphaFoldDB" id="A0A9W7XF76"/>
<evidence type="ECO:0000256" key="1">
    <source>
        <dbReference type="ARBA" id="ARBA00004240"/>
    </source>
</evidence>
<evidence type="ECO:0000256" key="5">
    <source>
        <dbReference type="ARBA" id="ARBA00022824"/>
    </source>
</evidence>
<keyword evidence="16" id="KW-1185">Reference proteome</keyword>
<evidence type="ECO:0000256" key="7">
    <source>
        <dbReference type="ARBA" id="ARBA00022919"/>
    </source>
</evidence>
<dbReference type="PANTHER" id="PTHR43550:SF3">
    <property type="entry name" value="3-KETODIHYDROSPHINGOSINE REDUCTASE"/>
    <property type="match status" value="1"/>
</dbReference>
<evidence type="ECO:0000256" key="8">
    <source>
        <dbReference type="ARBA" id="ARBA00023002"/>
    </source>
</evidence>
<evidence type="ECO:0000313" key="15">
    <source>
        <dbReference type="EMBL" id="KAJ1643222.1"/>
    </source>
</evidence>
<keyword evidence="5" id="KW-0256">Endoplasmic reticulum</keyword>
<dbReference type="GO" id="GO:0006666">
    <property type="term" value="P:3-keto-sphinganine metabolic process"/>
    <property type="evidence" value="ECO:0007669"/>
    <property type="project" value="InterPro"/>
</dbReference>
<feature type="transmembrane region" description="Helical" evidence="13">
    <location>
        <begin position="6"/>
        <end position="30"/>
    </location>
</feature>
<comment type="catalytic activity">
    <reaction evidence="12">
        <text>sphinganine + NADP(+) = 3-oxosphinganine + NADPH + H(+)</text>
        <dbReference type="Rhea" id="RHEA:22640"/>
        <dbReference type="ChEBI" id="CHEBI:15378"/>
        <dbReference type="ChEBI" id="CHEBI:57783"/>
        <dbReference type="ChEBI" id="CHEBI:57817"/>
        <dbReference type="ChEBI" id="CHEBI:58299"/>
        <dbReference type="ChEBI" id="CHEBI:58349"/>
        <dbReference type="EC" id="1.1.1.102"/>
    </reaction>
    <physiologicalReaction direction="right-to-left" evidence="12">
        <dbReference type="Rhea" id="RHEA:22642"/>
    </physiologicalReaction>
</comment>
<dbReference type="GO" id="GO:0000166">
    <property type="term" value="F:nucleotide binding"/>
    <property type="evidence" value="ECO:0007669"/>
    <property type="project" value="UniProtKB-KW"/>
</dbReference>
<reference evidence="15" key="1">
    <citation type="submission" date="2022-07" db="EMBL/GenBank/DDBJ databases">
        <title>Phylogenomic reconstructions and comparative analyses of Kickxellomycotina fungi.</title>
        <authorList>
            <person name="Reynolds N.K."/>
            <person name="Stajich J.E."/>
            <person name="Barry K."/>
            <person name="Grigoriev I.V."/>
            <person name="Crous P."/>
            <person name="Smith M.E."/>
        </authorList>
    </citation>
    <scope>NUCLEOTIDE SEQUENCE</scope>
    <source>
        <strain evidence="15">NBRC 105413</strain>
    </source>
</reference>
<dbReference type="InterPro" id="IPR057326">
    <property type="entry name" value="KR_dom"/>
</dbReference>
<feature type="transmembrane region" description="Helical" evidence="13">
    <location>
        <begin position="300"/>
        <end position="320"/>
    </location>
</feature>
<dbReference type="CDD" id="cd08939">
    <property type="entry name" value="KDSR-like_SDR_c"/>
    <property type="match status" value="1"/>
</dbReference>
<protein>
    <recommendedName>
        <fullName evidence="10">3-dehydrosphinganine reductase</fullName>
        <ecNumber evidence="10">1.1.1.102</ecNumber>
    </recommendedName>
</protein>
<comment type="function">
    <text evidence="11">Catalyzes the reduction of 3'-oxosphinganine (3-ketodihydrosphingosine/KDS) to sphinganine (dihydrosphingosine/DHS), the second step of de novo sphingolipid biosynthesis.</text>
</comment>
<comment type="pathway">
    <text evidence="3">Sphingolipid metabolism.</text>
</comment>
<evidence type="ECO:0000259" key="14">
    <source>
        <dbReference type="SMART" id="SM00822"/>
    </source>
</evidence>
<dbReference type="PROSITE" id="PS00061">
    <property type="entry name" value="ADH_SHORT"/>
    <property type="match status" value="1"/>
</dbReference>
<keyword evidence="6" id="KW-0521">NADP</keyword>
<dbReference type="InterPro" id="IPR036291">
    <property type="entry name" value="NAD(P)-bd_dom_sf"/>
</dbReference>
<dbReference type="Gene3D" id="3.40.50.720">
    <property type="entry name" value="NAD(P)-binding Rossmann-like Domain"/>
    <property type="match status" value="1"/>
</dbReference>
<evidence type="ECO:0000256" key="12">
    <source>
        <dbReference type="ARBA" id="ARBA00048930"/>
    </source>
</evidence>
<name>A0A9W7XF76_9FUNG</name>
<comment type="caution">
    <text evidence="15">The sequence shown here is derived from an EMBL/GenBank/DDBJ whole genome shotgun (WGS) entry which is preliminary data.</text>
</comment>
<dbReference type="PANTHER" id="PTHR43550">
    <property type="entry name" value="3-KETODIHYDROSPHINGOSINE REDUCTASE"/>
    <property type="match status" value="1"/>
</dbReference>
<evidence type="ECO:0000256" key="3">
    <source>
        <dbReference type="ARBA" id="ARBA00004991"/>
    </source>
</evidence>
<dbReference type="FunFam" id="3.40.50.720:FF:000468">
    <property type="entry name" value="Short-chain dehydrogenase, putative"/>
    <property type="match status" value="1"/>
</dbReference>
<dbReference type="SMART" id="SM00822">
    <property type="entry name" value="PKS_KR"/>
    <property type="match status" value="1"/>
</dbReference>
<dbReference type="InterPro" id="IPR045022">
    <property type="entry name" value="KDSR-like"/>
</dbReference>
<evidence type="ECO:0000256" key="4">
    <source>
        <dbReference type="ARBA" id="ARBA00022741"/>
    </source>
</evidence>
<dbReference type="InterPro" id="IPR002347">
    <property type="entry name" value="SDR_fam"/>
</dbReference>
<proteinExistence type="predicted"/>
<keyword evidence="8" id="KW-0560">Oxidoreductase</keyword>
<evidence type="ECO:0000256" key="2">
    <source>
        <dbReference type="ARBA" id="ARBA00004760"/>
    </source>
</evidence>
<evidence type="ECO:0000313" key="16">
    <source>
        <dbReference type="Proteomes" id="UP001145021"/>
    </source>
</evidence>
<dbReference type="PRINTS" id="PR00081">
    <property type="entry name" value="GDHRDH"/>
</dbReference>
<dbReference type="GO" id="GO:0047560">
    <property type="term" value="F:3-dehydrosphinganine reductase activity"/>
    <property type="evidence" value="ECO:0007669"/>
    <property type="project" value="UniProtKB-EC"/>
</dbReference>
<gene>
    <name evidence="15" type="primary">TSC10</name>
    <name evidence="15" type="ORF">LPJ64_004985</name>
</gene>
<keyword evidence="13" id="KW-0472">Membrane</keyword>
<dbReference type="EC" id="1.1.1.102" evidence="10"/>
<dbReference type="GO" id="GO:0030148">
    <property type="term" value="P:sphingolipid biosynthetic process"/>
    <property type="evidence" value="ECO:0007669"/>
    <property type="project" value="InterPro"/>
</dbReference>
<feature type="domain" description="Ketoreductase" evidence="14">
    <location>
        <begin position="42"/>
        <end position="225"/>
    </location>
</feature>
<dbReference type="SUPFAM" id="SSF51735">
    <property type="entry name" value="NAD(P)-binding Rossmann-fold domains"/>
    <property type="match status" value="1"/>
</dbReference>
<evidence type="ECO:0000256" key="11">
    <source>
        <dbReference type="ARBA" id="ARBA00044737"/>
    </source>
</evidence>
<keyword evidence="9" id="KW-0443">Lipid metabolism</keyword>